<keyword evidence="12" id="KW-1185">Reference proteome</keyword>
<dbReference type="InterPro" id="IPR000719">
    <property type="entry name" value="Prot_kinase_dom"/>
</dbReference>
<organism evidence="11 12">
    <name type="scientific">Colletotrichum tanaceti</name>
    <dbReference type="NCBI Taxonomy" id="1306861"/>
    <lineage>
        <taxon>Eukaryota</taxon>
        <taxon>Fungi</taxon>
        <taxon>Dikarya</taxon>
        <taxon>Ascomycota</taxon>
        <taxon>Pezizomycotina</taxon>
        <taxon>Sordariomycetes</taxon>
        <taxon>Hypocreomycetidae</taxon>
        <taxon>Glomerellales</taxon>
        <taxon>Glomerellaceae</taxon>
        <taxon>Colletotrichum</taxon>
        <taxon>Colletotrichum destructivum species complex</taxon>
    </lineage>
</organism>
<dbReference type="InterPro" id="IPR017441">
    <property type="entry name" value="Protein_kinase_ATP_BS"/>
</dbReference>
<gene>
    <name evidence="11" type="ORF">CTA1_5319</name>
</gene>
<keyword evidence="3" id="KW-0808">Transferase</keyword>
<evidence type="ECO:0000313" key="11">
    <source>
        <dbReference type="EMBL" id="TKW54929.1"/>
    </source>
</evidence>
<dbReference type="EC" id="2.7.11.1" evidence="1"/>
<dbReference type="Pfam" id="PF00069">
    <property type="entry name" value="Pkinase"/>
    <property type="match status" value="1"/>
</dbReference>
<evidence type="ECO:0000256" key="5">
    <source>
        <dbReference type="ARBA" id="ARBA00022777"/>
    </source>
</evidence>
<evidence type="ECO:0000256" key="2">
    <source>
        <dbReference type="ARBA" id="ARBA00022527"/>
    </source>
</evidence>
<dbReference type="PANTHER" id="PTHR47634">
    <property type="entry name" value="PROTEIN KINASE DOMAIN-CONTAINING PROTEIN-RELATED"/>
    <property type="match status" value="1"/>
</dbReference>
<dbReference type="PROSITE" id="PS50011">
    <property type="entry name" value="PROTEIN_KINASE_DOM"/>
    <property type="match status" value="1"/>
</dbReference>
<dbReference type="Proteomes" id="UP000310108">
    <property type="component" value="Unassembled WGS sequence"/>
</dbReference>
<dbReference type="InterPro" id="IPR051334">
    <property type="entry name" value="SRPK"/>
</dbReference>
<dbReference type="GO" id="GO:0050684">
    <property type="term" value="P:regulation of mRNA processing"/>
    <property type="evidence" value="ECO:0007669"/>
    <property type="project" value="TreeGrafter"/>
</dbReference>
<name>A0A4U6XHM3_9PEZI</name>
<feature type="binding site" evidence="9">
    <location>
        <position position="135"/>
    </location>
    <ligand>
        <name>ATP</name>
        <dbReference type="ChEBI" id="CHEBI:30616"/>
    </ligand>
</feature>
<keyword evidence="6 9" id="KW-0067">ATP-binding</keyword>
<dbReference type="Gene3D" id="1.10.510.10">
    <property type="entry name" value="Transferase(Phosphotransferase) domain 1"/>
    <property type="match status" value="1"/>
</dbReference>
<dbReference type="PROSITE" id="PS00107">
    <property type="entry name" value="PROTEIN_KINASE_ATP"/>
    <property type="match status" value="1"/>
</dbReference>
<evidence type="ECO:0000256" key="4">
    <source>
        <dbReference type="ARBA" id="ARBA00022741"/>
    </source>
</evidence>
<feature type="domain" description="Protein kinase" evidence="10">
    <location>
        <begin position="106"/>
        <end position="483"/>
    </location>
</feature>
<evidence type="ECO:0000256" key="6">
    <source>
        <dbReference type="ARBA" id="ARBA00022840"/>
    </source>
</evidence>
<dbReference type="AlphaFoldDB" id="A0A4U6XHM3"/>
<dbReference type="Gene3D" id="3.30.200.20">
    <property type="entry name" value="Phosphorylase Kinase, domain 1"/>
    <property type="match status" value="1"/>
</dbReference>
<evidence type="ECO:0000256" key="1">
    <source>
        <dbReference type="ARBA" id="ARBA00012513"/>
    </source>
</evidence>
<reference evidence="11 12" key="1">
    <citation type="journal article" date="2019" name="PLoS ONE">
        <title>Comparative genome analysis indicates high evolutionary potential of pathogenicity genes in Colletotrichum tanaceti.</title>
        <authorList>
            <person name="Lelwala R.V."/>
            <person name="Korhonen P.K."/>
            <person name="Young N.D."/>
            <person name="Scott J.B."/>
            <person name="Ades P.A."/>
            <person name="Gasser R.B."/>
            <person name="Taylor P.W.J."/>
        </authorList>
    </citation>
    <scope>NUCLEOTIDE SEQUENCE [LARGE SCALE GENOMIC DNA]</scope>
    <source>
        <strain evidence="11">BRIP57314</strain>
    </source>
</reference>
<keyword evidence="5 11" id="KW-0418">Kinase</keyword>
<comment type="catalytic activity">
    <reaction evidence="7">
        <text>L-threonyl-[protein] + ATP = O-phospho-L-threonyl-[protein] + ADP + H(+)</text>
        <dbReference type="Rhea" id="RHEA:46608"/>
        <dbReference type="Rhea" id="RHEA-COMP:11060"/>
        <dbReference type="Rhea" id="RHEA-COMP:11605"/>
        <dbReference type="ChEBI" id="CHEBI:15378"/>
        <dbReference type="ChEBI" id="CHEBI:30013"/>
        <dbReference type="ChEBI" id="CHEBI:30616"/>
        <dbReference type="ChEBI" id="CHEBI:61977"/>
        <dbReference type="ChEBI" id="CHEBI:456216"/>
        <dbReference type="EC" id="2.7.11.1"/>
    </reaction>
</comment>
<protein>
    <recommendedName>
        <fullName evidence="1">non-specific serine/threonine protein kinase</fullName>
        <ecNumber evidence="1">2.7.11.1</ecNumber>
    </recommendedName>
</protein>
<keyword evidence="2" id="KW-0723">Serine/threonine-protein kinase</keyword>
<sequence length="499" mass="55394">MYTRVPIITLLHSPLGGSKLPASRLLPMSGCCPLPTLSRRVVPRRPCHPPLQPFKRIHRFQPCAPYSTMPASHIEYQYVEDVEVLSDYRPGGYHPVQIEHVLHERYRIVHKLGHGAFSTAWLALDNQTSTYVAVKVGTADADSREADILSQLTTSAVATADGFTHSTDKVTMIPLVLDRFTLDGPNGTHPCFATLPARCSLMDAKEASGPRLFQLDAARSLAAQLAIAVSIVHSHGYAHGDLHLGNLLLQLPSSLNNLSVDQLYAEYGAPEPEAIVRLDGKPTSAEAAAGVPPYAIPPVWLGKAGDEIALDEAKLLLVDFGVAFRPSERSRFESHTPLMIRPPEALFEPTTPLSLASDVWSLGCTVFELLAHRSLIDGILAPQDEITAQQVHLQGPPPSAWWDGWGERSKWFDEAGRPLGNERDVWTWDRRFEEWVQEPRRSCGMEVIDDEEKAALLEMLRRMLAWRPGERPTAGEVLDTAWMKRWALPAYEKSQKAWA</sequence>
<evidence type="ECO:0000256" key="8">
    <source>
        <dbReference type="ARBA" id="ARBA00048679"/>
    </source>
</evidence>
<keyword evidence="4 9" id="KW-0547">Nucleotide-binding</keyword>
<dbReference type="STRING" id="1306861.A0A4U6XHM3"/>
<dbReference type="GO" id="GO:0004674">
    <property type="term" value="F:protein serine/threonine kinase activity"/>
    <property type="evidence" value="ECO:0007669"/>
    <property type="project" value="UniProtKB-KW"/>
</dbReference>
<dbReference type="SMART" id="SM00220">
    <property type="entry name" value="S_TKc"/>
    <property type="match status" value="1"/>
</dbReference>
<dbReference type="GO" id="GO:0005524">
    <property type="term" value="F:ATP binding"/>
    <property type="evidence" value="ECO:0007669"/>
    <property type="project" value="UniProtKB-UniRule"/>
</dbReference>
<evidence type="ECO:0000256" key="9">
    <source>
        <dbReference type="PROSITE-ProRule" id="PRU10141"/>
    </source>
</evidence>
<proteinExistence type="predicted"/>
<comment type="catalytic activity">
    <reaction evidence="8">
        <text>L-seryl-[protein] + ATP = O-phospho-L-seryl-[protein] + ADP + H(+)</text>
        <dbReference type="Rhea" id="RHEA:17989"/>
        <dbReference type="Rhea" id="RHEA-COMP:9863"/>
        <dbReference type="Rhea" id="RHEA-COMP:11604"/>
        <dbReference type="ChEBI" id="CHEBI:15378"/>
        <dbReference type="ChEBI" id="CHEBI:29999"/>
        <dbReference type="ChEBI" id="CHEBI:30616"/>
        <dbReference type="ChEBI" id="CHEBI:83421"/>
        <dbReference type="ChEBI" id="CHEBI:456216"/>
        <dbReference type="EC" id="2.7.11.1"/>
    </reaction>
</comment>
<dbReference type="OrthoDB" id="5979581at2759"/>
<dbReference type="InterPro" id="IPR011009">
    <property type="entry name" value="Kinase-like_dom_sf"/>
</dbReference>
<dbReference type="PANTHER" id="PTHR47634:SF9">
    <property type="entry name" value="PROTEIN KINASE DOMAIN-CONTAINING PROTEIN-RELATED"/>
    <property type="match status" value="1"/>
</dbReference>
<evidence type="ECO:0000259" key="10">
    <source>
        <dbReference type="PROSITE" id="PS50011"/>
    </source>
</evidence>
<dbReference type="GO" id="GO:0000245">
    <property type="term" value="P:spliceosomal complex assembly"/>
    <property type="evidence" value="ECO:0007669"/>
    <property type="project" value="TreeGrafter"/>
</dbReference>
<evidence type="ECO:0000256" key="7">
    <source>
        <dbReference type="ARBA" id="ARBA00047899"/>
    </source>
</evidence>
<evidence type="ECO:0000256" key="3">
    <source>
        <dbReference type="ARBA" id="ARBA00022679"/>
    </source>
</evidence>
<comment type="caution">
    <text evidence="11">The sequence shown here is derived from an EMBL/GenBank/DDBJ whole genome shotgun (WGS) entry which is preliminary data.</text>
</comment>
<evidence type="ECO:0000313" key="12">
    <source>
        <dbReference type="Proteomes" id="UP000310108"/>
    </source>
</evidence>
<accession>A0A4U6XHM3</accession>
<dbReference type="SUPFAM" id="SSF56112">
    <property type="entry name" value="Protein kinase-like (PK-like)"/>
    <property type="match status" value="1"/>
</dbReference>
<dbReference type="EMBL" id="PJEX01000116">
    <property type="protein sequence ID" value="TKW54929.1"/>
    <property type="molecule type" value="Genomic_DNA"/>
</dbReference>